<proteinExistence type="predicted"/>
<comment type="caution">
    <text evidence="1">The sequence shown here is derived from an EMBL/GenBank/DDBJ whole genome shotgun (WGS) entry which is preliminary data.</text>
</comment>
<dbReference type="Proteomes" id="UP000015454">
    <property type="component" value="Unassembled WGS sequence"/>
</dbReference>
<dbReference type="AlphaFoldDB" id="T0FCS1"/>
<name>T0FCS1_9LEPT</name>
<dbReference type="EMBL" id="AHMO02000008">
    <property type="protein sequence ID" value="EQA45402.1"/>
    <property type="molecule type" value="Genomic_DNA"/>
</dbReference>
<gene>
    <name evidence="1" type="ORF">LEP1GSC050_3066</name>
</gene>
<keyword evidence="2" id="KW-1185">Reference proteome</keyword>
<organism evidence="1 2">
    <name type="scientific">Leptospira broomii serovar Hurstbridge str. 5399</name>
    <dbReference type="NCBI Taxonomy" id="1049789"/>
    <lineage>
        <taxon>Bacteria</taxon>
        <taxon>Pseudomonadati</taxon>
        <taxon>Spirochaetota</taxon>
        <taxon>Spirochaetia</taxon>
        <taxon>Leptospirales</taxon>
        <taxon>Leptospiraceae</taxon>
        <taxon>Leptospira</taxon>
    </lineage>
</organism>
<sequence>MDFSLVPEDAEIPSMLETWAGKILHSIFSSFMPKGCILLDLFEA</sequence>
<evidence type="ECO:0000313" key="1">
    <source>
        <dbReference type="EMBL" id="EQA45402.1"/>
    </source>
</evidence>
<reference evidence="1" key="1">
    <citation type="submission" date="2013-05" db="EMBL/GenBank/DDBJ databases">
        <authorList>
            <person name="Harkins D.M."/>
            <person name="Durkin A.S."/>
            <person name="Brinkac L.M."/>
            <person name="Haft D.H."/>
            <person name="Selengut J.D."/>
            <person name="Sanka R."/>
            <person name="DePew J."/>
            <person name="Purushe J."/>
            <person name="Hartskeerl R.A."/>
            <person name="Ahmed A."/>
            <person name="van der Linden H."/>
            <person name="Goris M.G.A."/>
            <person name="Vinetz J.M."/>
            <person name="Sutton G.G."/>
            <person name="Nierman W.C."/>
            <person name="Fouts D.E."/>
        </authorList>
    </citation>
    <scope>NUCLEOTIDE SEQUENCE [LARGE SCALE GENOMIC DNA]</scope>
    <source>
        <strain evidence="1">5399</strain>
    </source>
</reference>
<evidence type="ECO:0000313" key="2">
    <source>
        <dbReference type="Proteomes" id="UP000015454"/>
    </source>
</evidence>
<dbReference type="RefSeq" id="WP_020987577.1">
    <property type="nucleotide sequence ID" value="NZ_AHMO02000008.1"/>
</dbReference>
<accession>T0FCS1</accession>
<protein>
    <submittedName>
        <fullName evidence="1">Uncharacterized protein</fullName>
    </submittedName>
</protein>